<evidence type="ECO:0000259" key="4">
    <source>
        <dbReference type="PROSITE" id="PS50600"/>
    </source>
</evidence>
<evidence type="ECO:0000256" key="1">
    <source>
        <dbReference type="ARBA" id="ARBA00005234"/>
    </source>
</evidence>
<evidence type="ECO:0000313" key="6">
    <source>
        <dbReference type="Proteomes" id="UP000321947"/>
    </source>
</evidence>
<dbReference type="PROSITE" id="PS50600">
    <property type="entry name" value="ULP_PROTEASE"/>
    <property type="match status" value="1"/>
</dbReference>
<dbReference type="Gene3D" id="3.40.395.10">
    <property type="entry name" value="Adenoviral Proteinase, Chain A"/>
    <property type="match status" value="1"/>
</dbReference>
<evidence type="ECO:0000256" key="2">
    <source>
        <dbReference type="ARBA" id="ARBA00022670"/>
    </source>
</evidence>
<dbReference type="InterPro" id="IPR003653">
    <property type="entry name" value="Peptidase_C48_C"/>
</dbReference>
<evidence type="ECO:0000313" key="5">
    <source>
        <dbReference type="EMBL" id="TYK15439.1"/>
    </source>
</evidence>
<dbReference type="GO" id="GO:0008234">
    <property type="term" value="F:cysteine-type peptidase activity"/>
    <property type="evidence" value="ECO:0007669"/>
    <property type="project" value="InterPro"/>
</dbReference>
<dbReference type="AlphaFoldDB" id="A0A5D3CZ27"/>
<dbReference type="GO" id="GO:0006508">
    <property type="term" value="P:proteolysis"/>
    <property type="evidence" value="ECO:0007669"/>
    <property type="project" value="UniProtKB-KW"/>
</dbReference>
<proteinExistence type="inferred from homology"/>
<reference evidence="5 6" key="1">
    <citation type="submission" date="2019-08" db="EMBL/GenBank/DDBJ databases">
        <title>Draft genome sequences of two oriental melons (Cucumis melo L. var makuwa).</title>
        <authorList>
            <person name="Kwon S.-Y."/>
        </authorList>
    </citation>
    <scope>NUCLEOTIDE SEQUENCE [LARGE SCALE GENOMIC DNA]</scope>
    <source>
        <strain evidence="6">cv. Chang Bougi</strain>
        <tissue evidence="5">Leaf</tissue>
    </source>
</reference>
<sequence length="210" mass="23319">MMVSKPDQVVLAPFNPGGHWALLAINAYEDTVFYLDSLRTTSKATTRYVTDTAIAIFHSQKNINKSRKQTLWRKCPLQVESTTCGNYVMKYMRDIVNKGSIVISDSDFRCSSQENTSKNATDSVFSSWVKSGPPTVSSICSVLVIGLSIFGASVPRTSTHTPGMLPDMFSGGIDREARSLEGELWCDPKRSERWPMLPTSGKRSSDVRNH</sequence>
<dbReference type="Proteomes" id="UP000321947">
    <property type="component" value="Unassembled WGS sequence"/>
</dbReference>
<gene>
    <name evidence="5" type="ORF">E5676_scaffold477G00010</name>
</gene>
<comment type="similarity">
    <text evidence="1">Belongs to the peptidase C48 family.</text>
</comment>
<protein>
    <recommendedName>
        <fullName evidence="4">Ubiquitin-like protease family profile domain-containing protein</fullName>
    </recommendedName>
</protein>
<keyword evidence="3" id="KW-0378">Hydrolase</keyword>
<evidence type="ECO:0000256" key="3">
    <source>
        <dbReference type="ARBA" id="ARBA00022801"/>
    </source>
</evidence>
<dbReference type="EMBL" id="SSTD01008482">
    <property type="protein sequence ID" value="TYK15439.1"/>
    <property type="molecule type" value="Genomic_DNA"/>
</dbReference>
<accession>A0A5D3CZ27</accession>
<feature type="domain" description="Ubiquitin-like protease family profile" evidence="4">
    <location>
        <begin position="1"/>
        <end position="95"/>
    </location>
</feature>
<dbReference type="Pfam" id="PF02902">
    <property type="entry name" value="Peptidase_C48"/>
    <property type="match status" value="1"/>
</dbReference>
<organism evidence="5 6">
    <name type="scientific">Cucumis melo var. makuwa</name>
    <name type="common">Oriental melon</name>
    <dbReference type="NCBI Taxonomy" id="1194695"/>
    <lineage>
        <taxon>Eukaryota</taxon>
        <taxon>Viridiplantae</taxon>
        <taxon>Streptophyta</taxon>
        <taxon>Embryophyta</taxon>
        <taxon>Tracheophyta</taxon>
        <taxon>Spermatophyta</taxon>
        <taxon>Magnoliopsida</taxon>
        <taxon>eudicotyledons</taxon>
        <taxon>Gunneridae</taxon>
        <taxon>Pentapetalae</taxon>
        <taxon>rosids</taxon>
        <taxon>fabids</taxon>
        <taxon>Cucurbitales</taxon>
        <taxon>Cucurbitaceae</taxon>
        <taxon>Benincaseae</taxon>
        <taxon>Cucumis</taxon>
    </lineage>
</organism>
<dbReference type="SUPFAM" id="SSF54001">
    <property type="entry name" value="Cysteine proteinases"/>
    <property type="match status" value="1"/>
</dbReference>
<dbReference type="InterPro" id="IPR038765">
    <property type="entry name" value="Papain-like_cys_pep_sf"/>
</dbReference>
<keyword evidence="2" id="KW-0645">Protease</keyword>
<name>A0A5D3CZ27_CUCMM</name>
<comment type="caution">
    <text evidence="5">The sequence shown here is derived from an EMBL/GenBank/DDBJ whole genome shotgun (WGS) entry which is preliminary data.</text>
</comment>